<gene>
    <name evidence="4" type="ORF">CP975_00135</name>
</gene>
<evidence type="ECO:0000313" key="4">
    <source>
        <dbReference type="EMBL" id="QEV16147.1"/>
    </source>
</evidence>
<dbReference type="OrthoDB" id="9806257at2"/>
<reference evidence="4 5" key="1">
    <citation type="submission" date="2017-09" db="EMBL/GenBank/DDBJ databases">
        <authorList>
            <person name="Lee N."/>
            <person name="Cho B.-K."/>
        </authorList>
    </citation>
    <scope>NUCLEOTIDE SEQUENCE [LARGE SCALE GENOMIC DNA]</scope>
    <source>
        <strain evidence="4 5">ATCC 12461</strain>
    </source>
</reference>
<proteinExistence type="predicted"/>
<sequence length="561" mass="60321">MWQKHRSGAVSASGRRHGVTTGRSHRRTEYQTAYPEVQEPWRVACLVAGVTSVSWPLLFREASVEHDPCDVVVVGNGIIGLSIAFELSQRENGPRVSVIGPPAREGAASVAAGAMLNAFGEATVSTLAHPATTAKFAITRAALDAWPAWLGKLCDAARQTRRPRSLREGTFIILGATAGDETIRNFHAIRSALAAYEEPFEEISPEEIEGISPEANARPVRALHIPREGAIDAREVLALLEKALAANGVRLVPSTVEQLITADGQVQGVRLADGEAMPAHTVVVAAGSLAQRFIEQLPRGLIPPMLHGTGLAVQTQRTHLPGFSHVVRTPNHAGACGIHLVPLANEGHEYIGATNNLSFLPPVGPGVGVSSNLLRNACEQLDQRLAYSRIHRWLVGRRPVTLDGLPLMGRVAACAGLVFASGTYRDGLHSSPVIAQHIADVVLDSAVTHPHFDHFAPERPPIETTTMAGAIENFVAYERDSAIQVGIHLPYCVDPEVLTQHQRQTAKSLYDRLGEPVALLPEVLNALNNATAGGLDLLIPYFRSARERYGTAKPALGTRRY</sequence>
<feature type="compositionally biased region" description="Basic residues" evidence="2">
    <location>
        <begin position="14"/>
        <end position="26"/>
    </location>
</feature>
<evidence type="ECO:0000313" key="5">
    <source>
        <dbReference type="Proteomes" id="UP000326553"/>
    </source>
</evidence>
<evidence type="ECO:0000256" key="2">
    <source>
        <dbReference type="SAM" id="MobiDB-lite"/>
    </source>
</evidence>
<evidence type="ECO:0000259" key="3">
    <source>
        <dbReference type="Pfam" id="PF01266"/>
    </source>
</evidence>
<feature type="domain" description="FAD dependent oxidoreductase" evidence="3">
    <location>
        <begin position="70"/>
        <end position="440"/>
    </location>
</feature>
<dbReference type="GO" id="GO:0005737">
    <property type="term" value="C:cytoplasm"/>
    <property type="evidence" value="ECO:0007669"/>
    <property type="project" value="TreeGrafter"/>
</dbReference>
<dbReference type="InterPro" id="IPR006076">
    <property type="entry name" value="FAD-dep_OxRdtase"/>
</dbReference>
<keyword evidence="5" id="KW-1185">Reference proteome</keyword>
<dbReference type="InterPro" id="IPR036188">
    <property type="entry name" value="FAD/NAD-bd_sf"/>
</dbReference>
<accession>A0A5J6HG28</accession>
<dbReference type="EMBL" id="CP023695">
    <property type="protein sequence ID" value="QEV16147.1"/>
    <property type="molecule type" value="Genomic_DNA"/>
</dbReference>
<dbReference type="Proteomes" id="UP000326553">
    <property type="component" value="Chromosome"/>
</dbReference>
<dbReference type="Pfam" id="PF01266">
    <property type="entry name" value="DAO"/>
    <property type="match status" value="1"/>
</dbReference>
<keyword evidence="1" id="KW-0560">Oxidoreductase</keyword>
<dbReference type="GO" id="GO:0016491">
    <property type="term" value="F:oxidoreductase activity"/>
    <property type="evidence" value="ECO:0007669"/>
    <property type="project" value="UniProtKB-KW"/>
</dbReference>
<dbReference type="SUPFAM" id="SSF51905">
    <property type="entry name" value="FAD/NAD(P)-binding domain"/>
    <property type="match status" value="1"/>
</dbReference>
<dbReference type="AlphaFoldDB" id="A0A5J6HG28"/>
<dbReference type="PANTHER" id="PTHR13847">
    <property type="entry name" value="SARCOSINE DEHYDROGENASE-RELATED"/>
    <property type="match status" value="1"/>
</dbReference>
<evidence type="ECO:0000256" key="1">
    <source>
        <dbReference type="ARBA" id="ARBA00023002"/>
    </source>
</evidence>
<name>A0A5J6HG28_STRAD</name>
<protein>
    <submittedName>
        <fullName evidence="4">FAD-binding oxidoreductase</fullName>
    </submittedName>
</protein>
<feature type="region of interest" description="Disordered" evidence="2">
    <location>
        <begin position="1"/>
        <end position="28"/>
    </location>
</feature>
<organism evidence="4 5">
    <name type="scientific">Streptomyces alboniger</name>
    <dbReference type="NCBI Taxonomy" id="132473"/>
    <lineage>
        <taxon>Bacteria</taxon>
        <taxon>Bacillati</taxon>
        <taxon>Actinomycetota</taxon>
        <taxon>Actinomycetes</taxon>
        <taxon>Kitasatosporales</taxon>
        <taxon>Streptomycetaceae</taxon>
        <taxon>Streptomyces</taxon>
        <taxon>Streptomyces aurantiacus group</taxon>
    </lineage>
</organism>
<dbReference type="KEGG" id="salw:CP975_00135"/>
<dbReference type="PANTHER" id="PTHR13847:SF289">
    <property type="entry name" value="GLYCINE OXIDASE"/>
    <property type="match status" value="1"/>
</dbReference>
<dbReference type="Gene3D" id="3.30.9.10">
    <property type="entry name" value="D-Amino Acid Oxidase, subunit A, domain 2"/>
    <property type="match status" value="1"/>
</dbReference>
<dbReference type="Gene3D" id="3.50.50.60">
    <property type="entry name" value="FAD/NAD(P)-binding domain"/>
    <property type="match status" value="1"/>
</dbReference>